<dbReference type="AlphaFoldDB" id="A0A226EAC6"/>
<evidence type="ECO:0000313" key="3">
    <source>
        <dbReference type="Proteomes" id="UP000198287"/>
    </source>
</evidence>
<name>A0A226EAC6_FOLCA</name>
<comment type="caution">
    <text evidence="2">The sequence shown here is derived from an EMBL/GenBank/DDBJ whole genome shotgun (WGS) entry which is preliminary data.</text>
</comment>
<gene>
    <name evidence="2" type="ORF">Fcan01_11845</name>
</gene>
<keyword evidence="3" id="KW-1185">Reference proteome</keyword>
<keyword evidence="1" id="KW-0812">Transmembrane</keyword>
<dbReference type="Proteomes" id="UP000198287">
    <property type="component" value="Unassembled WGS sequence"/>
</dbReference>
<proteinExistence type="predicted"/>
<feature type="transmembrane region" description="Helical" evidence="1">
    <location>
        <begin position="99"/>
        <end position="119"/>
    </location>
</feature>
<organism evidence="2 3">
    <name type="scientific">Folsomia candida</name>
    <name type="common">Springtail</name>
    <dbReference type="NCBI Taxonomy" id="158441"/>
    <lineage>
        <taxon>Eukaryota</taxon>
        <taxon>Metazoa</taxon>
        <taxon>Ecdysozoa</taxon>
        <taxon>Arthropoda</taxon>
        <taxon>Hexapoda</taxon>
        <taxon>Collembola</taxon>
        <taxon>Entomobryomorpha</taxon>
        <taxon>Isotomoidea</taxon>
        <taxon>Isotomidae</taxon>
        <taxon>Proisotominae</taxon>
        <taxon>Folsomia</taxon>
    </lineage>
</organism>
<protein>
    <submittedName>
        <fullName evidence="2">Uncharacterized protein</fullName>
    </submittedName>
</protein>
<evidence type="ECO:0000313" key="2">
    <source>
        <dbReference type="EMBL" id="OXA53586.1"/>
    </source>
</evidence>
<feature type="transmembrane region" description="Helical" evidence="1">
    <location>
        <begin position="69"/>
        <end position="93"/>
    </location>
</feature>
<dbReference type="EMBL" id="LNIX01000005">
    <property type="protein sequence ID" value="OXA53586.1"/>
    <property type="molecule type" value="Genomic_DNA"/>
</dbReference>
<reference evidence="2 3" key="1">
    <citation type="submission" date="2015-12" db="EMBL/GenBank/DDBJ databases">
        <title>The genome of Folsomia candida.</title>
        <authorList>
            <person name="Faddeeva A."/>
            <person name="Derks M.F."/>
            <person name="Anvar Y."/>
            <person name="Smit S."/>
            <person name="Van Straalen N."/>
            <person name="Roelofs D."/>
        </authorList>
    </citation>
    <scope>NUCLEOTIDE SEQUENCE [LARGE SCALE GENOMIC DNA]</scope>
    <source>
        <strain evidence="2 3">VU population</strain>
        <tissue evidence="2">Whole body</tissue>
    </source>
</reference>
<evidence type="ECO:0000256" key="1">
    <source>
        <dbReference type="SAM" id="Phobius"/>
    </source>
</evidence>
<keyword evidence="1" id="KW-0472">Membrane</keyword>
<keyword evidence="1" id="KW-1133">Transmembrane helix</keyword>
<accession>A0A226EAC6</accession>
<sequence length="140" mass="15885">MLTLYSKSCINHLKFYHGPETRSSSQQILPKRSRKNLMPKERASNQLHDLSDLDLYVVLMVQCHLVRQYIDTVAVFIIAPGFAIMVMANYVVIMLLGKILFPLYLIIALLVVLAPAVALGELTEASKSNGYSTQLLKYWR</sequence>